<proteinExistence type="inferred from homology"/>
<dbReference type="Pfam" id="PF07728">
    <property type="entry name" value="AAA_5"/>
    <property type="match status" value="1"/>
</dbReference>
<dbReference type="InterPro" id="IPR050764">
    <property type="entry name" value="CbbQ/NirQ/NorQ/GpvN"/>
</dbReference>
<dbReference type="InterPro" id="IPR013462">
    <property type="entry name" value="Gas-vesicle_GvpN"/>
</dbReference>
<dbReference type="STRING" id="671072.PL9214640544"/>
<keyword evidence="6" id="KW-0067">ATP-binding</keyword>
<dbReference type="GO" id="GO:0016887">
    <property type="term" value="F:ATP hydrolysis activity"/>
    <property type="evidence" value="ECO:0007669"/>
    <property type="project" value="InterPro"/>
</dbReference>
<gene>
    <name evidence="11" type="primary">gvpN</name>
    <name evidence="11" type="ORF">PL9214640544</name>
</gene>
<evidence type="ECO:0000313" key="12">
    <source>
        <dbReference type="Proteomes" id="UP000184315"/>
    </source>
</evidence>
<evidence type="ECO:0000256" key="4">
    <source>
        <dbReference type="ARBA" id="ARBA00022741"/>
    </source>
</evidence>
<dbReference type="InterPro" id="IPR027417">
    <property type="entry name" value="P-loop_NTPase"/>
</dbReference>
<dbReference type="OrthoDB" id="9808317at2"/>
<evidence type="ECO:0000256" key="2">
    <source>
        <dbReference type="ARBA" id="ARBA00009417"/>
    </source>
</evidence>
<organism evidence="11 12">
    <name type="scientific">Planktothrix tepida PCC 9214</name>
    <dbReference type="NCBI Taxonomy" id="671072"/>
    <lineage>
        <taxon>Bacteria</taxon>
        <taxon>Bacillati</taxon>
        <taxon>Cyanobacteriota</taxon>
        <taxon>Cyanophyceae</taxon>
        <taxon>Oscillatoriophycideae</taxon>
        <taxon>Oscillatoriales</taxon>
        <taxon>Microcoleaceae</taxon>
        <taxon>Planktothrix</taxon>
    </lineage>
</organism>
<dbReference type="GO" id="GO:0005524">
    <property type="term" value="F:ATP binding"/>
    <property type="evidence" value="ECO:0007669"/>
    <property type="project" value="UniProtKB-KW"/>
</dbReference>
<evidence type="ECO:0000313" key="11">
    <source>
        <dbReference type="EMBL" id="CUR34537.1"/>
    </source>
</evidence>
<dbReference type="GO" id="GO:0031411">
    <property type="term" value="C:gas vesicle"/>
    <property type="evidence" value="ECO:0007669"/>
    <property type="project" value="UniProtKB-SubCell"/>
</dbReference>
<dbReference type="SMART" id="SM00382">
    <property type="entry name" value="AAA"/>
    <property type="match status" value="1"/>
</dbReference>
<dbReference type="GO" id="GO:0005737">
    <property type="term" value="C:cytoplasm"/>
    <property type="evidence" value="ECO:0007669"/>
    <property type="project" value="UniProtKB-SubCell"/>
</dbReference>
<feature type="domain" description="AAA+ ATPase" evidence="10">
    <location>
        <begin position="39"/>
        <end position="207"/>
    </location>
</feature>
<comment type="similarity">
    <text evidence="2">Belongs to the CbbQ/NirQ/NorQ/GpvN family.</text>
</comment>
<keyword evidence="5" id="KW-0378">Hydrolase</keyword>
<dbReference type="Gene3D" id="3.40.50.300">
    <property type="entry name" value="P-loop containing nucleotide triphosphate hydrolases"/>
    <property type="match status" value="1"/>
</dbReference>
<dbReference type="NCBIfam" id="TIGR02640">
    <property type="entry name" value="gas_vesic_GvpN"/>
    <property type="match status" value="1"/>
</dbReference>
<comment type="catalytic activity">
    <reaction evidence="9">
        <text>ATP + H2O = ADP + phosphate + H(+)</text>
        <dbReference type="Rhea" id="RHEA:13065"/>
        <dbReference type="ChEBI" id="CHEBI:15377"/>
        <dbReference type="ChEBI" id="CHEBI:15378"/>
        <dbReference type="ChEBI" id="CHEBI:30616"/>
        <dbReference type="ChEBI" id="CHEBI:43474"/>
        <dbReference type="ChEBI" id="CHEBI:456216"/>
    </reaction>
</comment>
<dbReference type="InterPro" id="IPR003593">
    <property type="entry name" value="AAA+_ATPase"/>
</dbReference>
<dbReference type="RefSeq" id="WP_072721101.1">
    <property type="nucleotide sequence ID" value="NZ_LN889812.1"/>
</dbReference>
<accession>A0A1J1LSL0</accession>
<dbReference type="InterPro" id="IPR011704">
    <property type="entry name" value="ATPase_dyneun-rel_AAA"/>
</dbReference>
<evidence type="ECO:0000256" key="1">
    <source>
        <dbReference type="ARBA" id="ARBA00004496"/>
    </source>
</evidence>
<evidence type="ECO:0000256" key="9">
    <source>
        <dbReference type="ARBA" id="ARBA00049360"/>
    </source>
</evidence>
<dbReference type="PANTHER" id="PTHR42759:SF1">
    <property type="entry name" value="MAGNESIUM-CHELATASE SUBUNIT CHLD"/>
    <property type="match status" value="1"/>
</dbReference>
<keyword evidence="12" id="KW-1185">Reference proteome</keyword>
<keyword evidence="4" id="KW-0547">Nucleotide-binding</keyword>
<comment type="subcellular location">
    <subcellularLocation>
        <location evidence="1">Cytoplasm</location>
    </subcellularLocation>
    <subcellularLocation>
        <location evidence="8">Gas vesicle</location>
    </subcellularLocation>
</comment>
<dbReference type="Proteomes" id="UP000184315">
    <property type="component" value="Unassembled WGS sequence"/>
</dbReference>
<evidence type="ECO:0000256" key="6">
    <source>
        <dbReference type="ARBA" id="ARBA00022840"/>
    </source>
</evidence>
<evidence type="ECO:0000256" key="8">
    <source>
        <dbReference type="ARBA" id="ARBA00035108"/>
    </source>
</evidence>
<evidence type="ECO:0000256" key="5">
    <source>
        <dbReference type="ARBA" id="ARBA00022801"/>
    </source>
</evidence>
<dbReference type="PANTHER" id="PTHR42759">
    <property type="entry name" value="MOXR FAMILY PROTEIN"/>
    <property type="match status" value="1"/>
</dbReference>
<protein>
    <submittedName>
        <fullName evidence="11">Gas vesicle protein GvpN</fullName>
    </submittedName>
</protein>
<dbReference type="AlphaFoldDB" id="A0A1J1LSL0"/>
<name>A0A1J1LSL0_9CYAN</name>
<evidence type="ECO:0000256" key="7">
    <source>
        <dbReference type="ARBA" id="ARBA00022987"/>
    </source>
</evidence>
<sequence length="381" mass="43326">MTVAEPQTRRSVLRVRPGQFVVTPSIHQITTRALRYLHSGFSIHLRGPAGTGKTTLAMHLANCLARPVMLIFGDDDFTSSDLIGSQSGYTHKKLMDNYIHSVLKVEDELKHNWVDSRLTMACREGFTLVYDEFNRSRPEVNNVLLSALEEKILTLPPTSNQPDYLQVHSQFRAIFTSNPEEYCGVHATQDALMDRLVTINMPEPDELTQTEILAQKTGIRREDALFIVNLVKTFRLKTTAEKTSGLRSCLMIAKVCAEHEIVATPNHADFRDICADVLLSRTNLPIDQSTTILWEILNENSTESLPVVEETDSPNASALPPDALKEHEQKIYHYLQQTHKASFHEIYKTLNLKQNQAEKAIRSLLQKKLLKQQDQFYILFE</sequence>
<dbReference type="SUPFAM" id="SSF52540">
    <property type="entry name" value="P-loop containing nucleoside triphosphate hydrolases"/>
    <property type="match status" value="1"/>
</dbReference>
<reference evidence="12" key="1">
    <citation type="submission" date="2015-10" db="EMBL/GenBank/DDBJ databases">
        <authorList>
            <person name="Regsiter A."/>
            <person name="william w."/>
        </authorList>
    </citation>
    <scope>NUCLEOTIDE SEQUENCE [LARGE SCALE GENOMIC DNA]</scope>
</reference>
<dbReference type="CDD" id="cd00009">
    <property type="entry name" value="AAA"/>
    <property type="match status" value="1"/>
</dbReference>
<keyword evidence="7" id="KW-0304">Gas vesicle</keyword>
<dbReference type="EMBL" id="CZDF01000171">
    <property type="protein sequence ID" value="CUR34537.1"/>
    <property type="molecule type" value="Genomic_DNA"/>
</dbReference>
<evidence type="ECO:0000259" key="10">
    <source>
        <dbReference type="SMART" id="SM00382"/>
    </source>
</evidence>
<keyword evidence="3" id="KW-0963">Cytoplasm</keyword>
<evidence type="ECO:0000256" key="3">
    <source>
        <dbReference type="ARBA" id="ARBA00022490"/>
    </source>
</evidence>
<dbReference type="GO" id="GO:0031412">
    <property type="term" value="P:gas vesicle organization"/>
    <property type="evidence" value="ECO:0007669"/>
    <property type="project" value="InterPro"/>
</dbReference>